<evidence type="ECO:0000313" key="11">
    <source>
        <dbReference type="EMBL" id="GIH80074.1"/>
    </source>
</evidence>
<dbReference type="GO" id="GO:0005524">
    <property type="term" value="F:ATP binding"/>
    <property type="evidence" value="ECO:0007669"/>
    <property type="project" value="UniProtKB-KW"/>
</dbReference>
<evidence type="ECO:0000256" key="8">
    <source>
        <dbReference type="ARBA" id="ARBA00023251"/>
    </source>
</evidence>
<dbReference type="PROSITE" id="PS50893">
    <property type="entry name" value="ABC_TRANSPORTER_2"/>
    <property type="match status" value="1"/>
</dbReference>
<evidence type="ECO:0000256" key="2">
    <source>
        <dbReference type="ARBA" id="ARBA00022448"/>
    </source>
</evidence>
<dbReference type="EMBL" id="BOOH01000055">
    <property type="protein sequence ID" value="GIH80074.1"/>
    <property type="molecule type" value="Genomic_DNA"/>
</dbReference>
<evidence type="ECO:0000256" key="1">
    <source>
        <dbReference type="ARBA" id="ARBA00004202"/>
    </source>
</evidence>
<dbReference type="PROSITE" id="PS00211">
    <property type="entry name" value="ABC_TRANSPORTER_1"/>
    <property type="match status" value="1"/>
</dbReference>
<dbReference type="SMART" id="SM00382">
    <property type="entry name" value="AAA"/>
    <property type="match status" value="1"/>
</dbReference>
<dbReference type="InterPro" id="IPR003593">
    <property type="entry name" value="AAA+_ATPase"/>
</dbReference>
<evidence type="ECO:0000256" key="5">
    <source>
        <dbReference type="ARBA" id="ARBA00022840"/>
    </source>
</evidence>
<dbReference type="GO" id="GO:0046677">
    <property type="term" value="P:response to antibiotic"/>
    <property type="evidence" value="ECO:0007669"/>
    <property type="project" value="UniProtKB-KW"/>
</dbReference>
<evidence type="ECO:0000256" key="9">
    <source>
        <dbReference type="SAM" id="MobiDB-lite"/>
    </source>
</evidence>
<dbReference type="SUPFAM" id="SSF52540">
    <property type="entry name" value="P-loop containing nucleoside triphosphate hydrolases"/>
    <property type="match status" value="1"/>
</dbReference>
<dbReference type="FunFam" id="3.40.50.300:FF:000589">
    <property type="entry name" value="ABC transporter, ATP-binding subunit"/>
    <property type="match status" value="1"/>
</dbReference>
<feature type="region of interest" description="Disordered" evidence="9">
    <location>
        <begin position="297"/>
        <end position="337"/>
    </location>
</feature>
<evidence type="ECO:0000259" key="10">
    <source>
        <dbReference type="PROSITE" id="PS50893"/>
    </source>
</evidence>
<keyword evidence="5" id="KW-0067">ATP-binding</keyword>
<dbReference type="InterPro" id="IPR027417">
    <property type="entry name" value="P-loop_NTPase"/>
</dbReference>
<dbReference type="PANTHER" id="PTHR42711:SF16">
    <property type="entry name" value="ABC TRANSPORTER ATP-BINDING PROTEIN"/>
    <property type="match status" value="1"/>
</dbReference>
<dbReference type="CDD" id="cd03263">
    <property type="entry name" value="ABC_subfamily_A"/>
    <property type="match status" value="1"/>
</dbReference>
<gene>
    <name evidence="11" type="ORF">Plo01_65030</name>
</gene>
<dbReference type="InterPro" id="IPR017871">
    <property type="entry name" value="ABC_transporter-like_CS"/>
</dbReference>
<evidence type="ECO:0000256" key="6">
    <source>
        <dbReference type="ARBA" id="ARBA00022967"/>
    </source>
</evidence>
<dbReference type="Pfam" id="PF00005">
    <property type="entry name" value="ABC_tran"/>
    <property type="match status" value="1"/>
</dbReference>
<evidence type="ECO:0000256" key="7">
    <source>
        <dbReference type="ARBA" id="ARBA00023136"/>
    </source>
</evidence>
<dbReference type="PANTHER" id="PTHR42711">
    <property type="entry name" value="ABC TRANSPORTER ATP-BINDING PROTEIN"/>
    <property type="match status" value="1"/>
</dbReference>
<evidence type="ECO:0000313" key="12">
    <source>
        <dbReference type="Proteomes" id="UP000616724"/>
    </source>
</evidence>
<evidence type="ECO:0000256" key="3">
    <source>
        <dbReference type="ARBA" id="ARBA00022475"/>
    </source>
</evidence>
<comment type="subcellular location">
    <subcellularLocation>
        <location evidence="1">Cell membrane</location>
        <topology evidence="1">Peripheral membrane protein</topology>
    </subcellularLocation>
</comment>
<dbReference type="InterPro" id="IPR003439">
    <property type="entry name" value="ABC_transporter-like_ATP-bd"/>
</dbReference>
<dbReference type="Proteomes" id="UP000616724">
    <property type="component" value="Unassembled WGS sequence"/>
</dbReference>
<dbReference type="Gene3D" id="3.40.50.300">
    <property type="entry name" value="P-loop containing nucleotide triphosphate hydrolases"/>
    <property type="match status" value="1"/>
</dbReference>
<dbReference type="RefSeq" id="WP_203894519.1">
    <property type="nucleotide sequence ID" value="NZ_BOOH01000055.1"/>
</dbReference>
<keyword evidence="4" id="KW-0547">Nucleotide-binding</keyword>
<feature type="domain" description="ABC transporter" evidence="10">
    <location>
        <begin position="4"/>
        <end position="229"/>
    </location>
</feature>
<evidence type="ECO:0000256" key="4">
    <source>
        <dbReference type="ARBA" id="ARBA00022741"/>
    </source>
</evidence>
<dbReference type="InterPro" id="IPR050763">
    <property type="entry name" value="ABC_transporter_ATP-binding"/>
</dbReference>
<comment type="caution">
    <text evidence="11">The sequence shown here is derived from an EMBL/GenBank/DDBJ whole genome shotgun (WGS) entry which is preliminary data.</text>
</comment>
<keyword evidence="8" id="KW-0046">Antibiotic resistance</keyword>
<organism evidence="11 12">
    <name type="scientific">Planobispora longispora</name>
    <dbReference type="NCBI Taxonomy" id="28887"/>
    <lineage>
        <taxon>Bacteria</taxon>
        <taxon>Bacillati</taxon>
        <taxon>Actinomycetota</taxon>
        <taxon>Actinomycetes</taxon>
        <taxon>Streptosporangiales</taxon>
        <taxon>Streptosporangiaceae</taxon>
        <taxon>Planobispora</taxon>
    </lineage>
</organism>
<sequence length="337" mass="35651">MPAVIVDGLRKHYGPVRAVDGVSFTVAEGEVLALLGPNGAGKTTTVEILEGHRGRDGGTVSVLGLDPATGGRAYRERIGIVLQEAGFEEEFTVAELVRLYAGFYPHPRDPGEVIEQVGLADKAGARVRTLSGGQKRRLDLALGLVGRPELLFLDEPTTGFDPSARHRAWELIEGLRALGTTILLTTHYMDEAQHLADRVAVLRAGRLVAIGAPDALGGDGRGSVLSFRLPEGTAPADLPALTGEIKAYGEAVDVRTRQAARDMHTLTGWALERGAELTSLTLSQPSLEDVYLDLVEDPGPSAEAGREPAAVGERFKASSGTGREPAVGDESAPRRSS</sequence>
<dbReference type="GO" id="GO:0016887">
    <property type="term" value="F:ATP hydrolysis activity"/>
    <property type="evidence" value="ECO:0007669"/>
    <property type="project" value="InterPro"/>
</dbReference>
<accession>A0A8J3W7Y3</accession>
<keyword evidence="12" id="KW-1185">Reference proteome</keyword>
<dbReference type="GO" id="GO:0005886">
    <property type="term" value="C:plasma membrane"/>
    <property type="evidence" value="ECO:0007669"/>
    <property type="project" value="UniProtKB-SubCell"/>
</dbReference>
<dbReference type="AlphaFoldDB" id="A0A8J3W7Y3"/>
<keyword evidence="3" id="KW-1003">Cell membrane</keyword>
<keyword evidence="2" id="KW-0813">Transport</keyword>
<proteinExistence type="predicted"/>
<protein>
    <submittedName>
        <fullName evidence="11">ABC transporter</fullName>
    </submittedName>
</protein>
<keyword evidence="6" id="KW-1278">Translocase</keyword>
<keyword evidence="7" id="KW-0472">Membrane</keyword>
<name>A0A8J3W7Y3_9ACTN</name>
<reference evidence="11 12" key="1">
    <citation type="submission" date="2021-01" db="EMBL/GenBank/DDBJ databases">
        <title>Whole genome shotgun sequence of Planobispora longispora NBRC 13918.</title>
        <authorList>
            <person name="Komaki H."/>
            <person name="Tamura T."/>
        </authorList>
    </citation>
    <scope>NUCLEOTIDE SEQUENCE [LARGE SCALE GENOMIC DNA]</scope>
    <source>
        <strain evidence="11 12">NBRC 13918</strain>
    </source>
</reference>